<name>A0ABV0NVU1_9TELE</name>
<organism evidence="1 2">
    <name type="scientific">Goodea atripinnis</name>
    <dbReference type="NCBI Taxonomy" id="208336"/>
    <lineage>
        <taxon>Eukaryota</taxon>
        <taxon>Metazoa</taxon>
        <taxon>Chordata</taxon>
        <taxon>Craniata</taxon>
        <taxon>Vertebrata</taxon>
        <taxon>Euteleostomi</taxon>
        <taxon>Actinopterygii</taxon>
        <taxon>Neopterygii</taxon>
        <taxon>Teleostei</taxon>
        <taxon>Neoteleostei</taxon>
        <taxon>Acanthomorphata</taxon>
        <taxon>Ovalentaria</taxon>
        <taxon>Atherinomorphae</taxon>
        <taxon>Cyprinodontiformes</taxon>
        <taxon>Goodeidae</taxon>
        <taxon>Goodea</taxon>
    </lineage>
</organism>
<protein>
    <submittedName>
        <fullName evidence="1">Uncharacterized protein</fullName>
    </submittedName>
</protein>
<keyword evidence="2" id="KW-1185">Reference proteome</keyword>
<dbReference type="EMBL" id="JAHRIO010051571">
    <property type="protein sequence ID" value="MEQ2175510.1"/>
    <property type="molecule type" value="Genomic_DNA"/>
</dbReference>
<comment type="caution">
    <text evidence="1">The sequence shown here is derived from an EMBL/GenBank/DDBJ whole genome shotgun (WGS) entry which is preliminary data.</text>
</comment>
<proteinExistence type="predicted"/>
<sequence length="108" mass="12662">MASSRQLTPNMLWRERNRWWRTHLGVPICRPVWLVWSKVVPVENHHTASLPQFHPVHHMREPLHHHTWSSPLAVSRLLDCCPVSPQDDRKMQVPILLALVYQNGELNG</sequence>
<reference evidence="1 2" key="1">
    <citation type="submission" date="2021-06" db="EMBL/GenBank/DDBJ databases">
        <authorList>
            <person name="Palmer J.M."/>
        </authorList>
    </citation>
    <scope>NUCLEOTIDE SEQUENCE [LARGE SCALE GENOMIC DNA]</scope>
    <source>
        <strain evidence="1 2">GA_2019</strain>
        <tissue evidence="1">Muscle</tissue>
    </source>
</reference>
<dbReference type="Proteomes" id="UP001476798">
    <property type="component" value="Unassembled WGS sequence"/>
</dbReference>
<accession>A0ABV0NVU1</accession>
<gene>
    <name evidence="1" type="ORF">GOODEAATRI_018613</name>
</gene>
<evidence type="ECO:0000313" key="2">
    <source>
        <dbReference type="Proteomes" id="UP001476798"/>
    </source>
</evidence>
<evidence type="ECO:0000313" key="1">
    <source>
        <dbReference type="EMBL" id="MEQ2175510.1"/>
    </source>
</evidence>